<dbReference type="EMBL" id="QVTD01000011">
    <property type="protein sequence ID" value="RFU61989.1"/>
    <property type="molecule type" value="Genomic_DNA"/>
</dbReference>
<reference evidence="1 2" key="1">
    <citation type="submission" date="2018-08" db="EMBL/GenBank/DDBJ databases">
        <title>Bacillus chawlae sp. nov., Bacillus glennii sp. nov., and Bacillus saganii sp. nov. Isolated from the Vehicle Assembly Building at Kennedy Space Center where the Viking Spacecraft were Assembled.</title>
        <authorList>
            <person name="Seuylemezian A."/>
            <person name="Vaishampayan P."/>
        </authorList>
    </citation>
    <scope>NUCLEOTIDE SEQUENCE [LARGE SCALE GENOMIC DNA]</scope>
    <source>
        <strain evidence="1 2">V44-8</strain>
    </source>
</reference>
<gene>
    <name evidence="1" type="ORF">D0466_15455</name>
</gene>
<sequence length="60" mass="6687">MHEFTPTGNNLSGKFFFINSRPSAAVRAIEIGKLVFVRSFYIITTINMPIHLACLYLPAG</sequence>
<proteinExistence type="predicted"/>
<name>A0A372L9T6_9BACI</name>
<organism evidence="1 2">
    <name type="scientific">Peribacillus glennii</name>
    <dbReference type="NCBI Taxonomy" id="2303991"/>
    <lineage>
        <taxon>Bacteria</taxon>
        <taxon>Bacillati</taxon>
        <taxon>Bacillota</taxon>
        <taxon>Bacilli</taxon>
        <taxon>Bacillales</taxon>
        <taxon>Bacillaceae</taxon>
        <taxon>Peribacillus</taxon>
    </lineage>
</organism>
<keyword evidence="2" id="KW-1185">Reference proteome</keyword>
<dbReference type="AlphaFoldDB" id="A0A372L9T6"/>
<evidence type="ECO:0000313" key="1">
    <source>
        <dbReference type="EMBL" id="RFU61989.1"/>
    </source>
</evidence>
<protein>
    <submittedName>
        <fullName evidence="1">Uncharacterized protein</fullName>
    </submittedName>
</protein>
<evidence type="ECO:0000313" key="2">
    <source>
        <dbReference type="Proteomes" id="UP000262939"/>
    </source>
</evidence>
<dbReference type="Proteomes" id="UP000262939">
    <property type="component" value="Unassembled WGS sequence"/>
</dbReference>
<accession>A0A372L9T6</accession>
<comment type="caution">
    <text evidence="1">The sequence shown here is derived from an EMBL/GenBank/DDBJ whole genome shotgun (WGS) entry which is preliminary data.</text>
</comment>